<comment type="caution">
    <text evidence="4">The sequence shown here is derived from an EMBL/GenBank/DDBJ whole genome shotgun (WGS) entry which is preliminary data.</text>
</comment>
<dbReference type="EMBL" id="PPEA01000723">
    <property type="protein sequence ID" value="PQM44738.1"/>
    <property type="molecule type" value="Genomic_DNA"/>
</dbReference>
<dbReference type="PANTHER" id="PTHR30055">
    <property type="entry name" value="HTH-TYPE TRANSCRIPTIONAL REGULATOR RUTR"/>
    <property type="match status" value="1"/>
</dbReference>
<dbReference type="InterPro" id="IPR001647">
    <property type="entry name" value="HTH_TetR"/>
</dbReference>
<accession>A0A1S1NHA4</accession>
<feature type="domain" description="HTH tetR-type" evidence="3">
    <location>
        <begin position="22"/>
        <end position="83"/>
    </location>
</feature>
<reference evidence="4 6" key="1">
    <citation type="submission" date="2016-10" db="EMBL/GenBank/DDBJ databases">
        <title>Genome sequence of Mycobacterium talmonii.</title>
        <authorList>
            <person name="Greninger A.L."/>
            <person name="Elliott B."/>
            <person name="Vasireddy S."/>
            <person name="Vasireddy R."/>
        </authorList>
    </citation>
    <scope>NUCLEOTIDE SEQUENCE [LARGE SCALE GENOMIC DNA]</scope>
    <source>
        <strain evidence="4">MO-5499</strain>
        <strain evidence="6">NE-TNMC-100812</strain>
    </source>
</reference>
<proteinExistence type="predicted"/>
<dbReference type="PROSITE" id="PS50977">
    <property type="entry name" value="HTH_TETR_2"/>
    <property type="match status" value="1"/>
</dbReference>
<dbReference type="EMBL" id="MLQM01000083">
    <property type="protein sequence ID" value="OHV03066.1"/>
    <property type="molecule type" value="Genomic_DNA"/>
</dbReference>
<dbReference type="InterPro" id="IPR009057">
    <property type="entry name" value="Homeodomain-like_sf"/>
</dbReference>
<dbReference type="Proteomes" id="UP000238296">
    <property type="component" value="Unassembled WGS sequence"/>
</dbReference>
<reference evidence="5" key="3">
    <citation type="submission" date="2018-01" db="EMBL/GenBank/DDBJ databases">
        <authorList>
            <person name="Gaut B.S."/>
            <person name="Morton B.R."/>
            <person name="Clegg M.T."/>
            <person name="Duvall M.R."/>
        </authorList>
    </citation>
    <scope>NUCLEOTIDE SEQUENCE</scope>
    <source>
        <strain evidence="5">ATCC BAA-2683</strain>
    </source>
</reference>
<protein>
    <submittedName>
        <fullName evidence="5">Putative HTH-type transcriptional regulator</fullName>
    </submittedName>
    <submittedName>
        <fullName evidence="4">TetR family transcriptional regulator</fullName>
    </submittedName>
</protein>
<evidence type="ECO:0000259" key="3">
    <source>
        <dbReference type="PROSITE" id="PS50977"/>
    </source>
</evidence>
<dbReference type="GO" id="GO:0000976">
    <property type="term" value="F:transcription cis-regulatory region binding"/>
    <property type="evidence" value="ECO:0007669"/>
    <property type="project" value="TreeGrafter"/>
</dbReference>
<evidence type="ECO:0000313" key="6">
    <source>
        <dbReference type="Proteomes" id="UP000179734"/>
    </source>
</evidence>
<feature type="DNA-binding region" description="H-T-H motif" evidence="2">
    <location>
        <begin position="46"/>
        <end position="65"/>
    </location>
</feature>
<evidence type="ECO:0000256" key="2">
    <source>
        <dbReference type="PROSITE-ProRule" id="PRU00335"/>
    </source>
</evidence>
<reference evidence="5 7" key="2">
    <citation type="journal article" date="2017" name="Int. J. Syst. Evol. Microbiol.">
        <title>Mycobacterium talmoniae sp. nov., a slowly growing mycobacterium isolated from human respiratory samples.</title>
        <authorList>
            <person name="Davidson R.M."/>
            <person name="DeGroote M.A."/>
            <person name="Marola J.L."/>
            <person name="Buss S."/>
            <person name="Jones V."/>
            <person name="McNeil M.R."/>
            <person name="Freifeld A.G."/>
            <person name="Elaine Epperson L."/>
            <person name="Hasan N.A."/>
            <person name="Jackson M."/>
            <person name="Iwen P.C."/>
            <person name="Salfinger M."/>
            <person name="Strong M."/>
        </authorList>
    </citation>
    <scope>NUCLEOTIDE SEQUENCE [LARGE SCALE GENOMIC DNA]</scope>
    <source>
        <strain evidence="5 7">ATCC BAA-2683</strain>
    </source>
</reference>
<dbReference type="GO" id="GO:0003700">
    <property type="term" value="F:DNA-binding transcription factor activity"/>
    <property type="evidence" value="ECO:0007669"/>
    <property type="project" value="TreeGrafter"/>
</dbReference>
<dbReference type="InterPro" id="IPR036271">
    <property type="entry name" value="Tet_transcr_reg_TetR-rel_C_sf"/>
</dbReference>
<evidence type="ECO:0000256" key="1">
    <source>
        <dbReference type="ARBA" id="ARBA00023125"/>
    </source>
</evidence>
<keyword evidence="1 2" id="KW-0238">DNA-binding</keyword>
<gene>
    <name evidence="4" type="ORF">BKN37_15480</name>
    <name evidence="5" type="ORF">C1Y40_05107</name>
</gene>
<dbReference type="Gene3D" id="1.10.357.10">
    <property type="entry name" value="Tetracycline Repressor, domain 2"/>
    <property type="match status" value="1"/>
</dbReference>
<dbReference type="RefSeq" id="WP_071027405.1">
    <property type="nucleotide sequence ID" value="NZ_MLQM01000083.1"/>
</dbReference>
<dbReference type="Proteomes" id="UP000179734">
    <property type="component" value="Unassembled WGS sequence"/>
</dbReference>
<dbReference type="InterPro" id="IPR050109">
    <property type="entry name" value="HTH-type_TetR-like_transc_reg"/>
</dbReference>
<organism evidence="4 6">
    <name type="scientific">Mycobacterium talmoniae</name>
    <dbReference type="NCBI Taxonomy" id="1858794"/>
    <lineage>
        <taxon>Bacteria</taxon>
        <taxon>Bacillati</taxon>
        <taxon>Actinomycetota</taxon>
        <taxon>Actinomycetes</taxon>
        <taxon>Mycobacteriales</taxon>
        <taxon>Mycobacteriaceae</taxon>
        <taxon>Mycobacterium</taxon>
    </lineage>
</organism>
<keyword evidence="6" id="KW-1185">Reference proteome</keyword>
<evidence type="ECO:0000313" key="5">
    <source>
        <dbReference type="EMBL" id="PQM44738.1"/>
    </source>
</evidence>
<dbReference type="Pfam" id="PF00440">
    <property type="entry name" value="TetR_N"/>
    <property type="match status" value="1"/>
</dbReference>
<name>A0A1S1NHA4_9MYCO</name>
<dbReference type="SUPFAM" id="SSF46689">
    <property type="entry name" value="Homeodomain-like"/>
    <property type="match status" value="1"/>
</dbReference>
<evidence type="ECO:0000313" key="7">
    <source>
        <dbReference type="Proteomes" id="UP000238296"/>
    </source>
</evidence>
<dbReference type="AlphaFoldDB" id="A0A1S1NHA4"/>
<dbReference type="SUPFAM" id="SSF48498">
    <property type="entry name" value="Tetracyclin repressor-like, C-terminal domain"/>
    <property type="match status" value="1"/>
</dbReference>
<evidence type="ECO:0000313" key="4">
    <source>
        <dbReference type="EMBL" id="OHV03066.1"/>
    </source>
</evidence>
<dbReference type="PANTHER" id="PTHR30055:SF160">
    <property type="entry name" value="TRANSCRIPTIONAL REGULATORY PROTEIN (PROBABLY ASNC-FAMILY)-RELATED"/>
    <property type="match status" value="1"/>
</dbReference>
<sequence>MAFAADPRAATGYEARWEQHNVERRAQILRAAVELIEASPPGGDVSVLSIAKRAGVAKSVVYRQFSSKEELECRVRSYVFDDFAAVLDTKLDVTNGSLREILTRTVEAVADWMIDHPRLDEFARRGPTFEGDGSLDAVGELKLRMTRQAEDIIAEIAATIGVDDAAFTSVPFAVVTMVEATLSAWRRGAAPTRSREEMIAHLADFAWYVLDGAARSAGLEVSRDDPLMAVITALTNR</sequence>